<name>A0AAV2RNN5_MEGNR</name>
<feature type="non-terminal residue" evidence="1">
    <location>
        <position position="1"/>
    </location>
</feature>
<dbReference type="GO" id="GO:0005891">
    <property type="term" value="C:voltage-gated calcium channel complex"/>
    <property type="evidence" value="ECO:0007669"/>
    <property type="project" value="TreeGrafter"/>
</dbReference>
<gene>
    <name evidence="1" type="ORF">MNOR_LOCUS27531</name>
</gene>
<dbReference type="GO" id="GO:0005245">
    <property type="term" value="F:voltage-gated calcium channel activity"/>
    <property type="evidence" value="ECO:0007669"/>
    <property type="project" value="TreeGrafter"/>
</dbReference>
<organism evidence="1 2">
    <name type="scientific">Meganyctiphanes norvegica</name>
    <name type="common">Northern krill</name>
    <name type="synonym">Thysanopoda norvegica</name>
    <dbReference type="NCBI Taxonomy" id="48144"/>
    <lineage>
        <taxon>Eukaryota</taxon>
        <taxon>Metazoa</taxon>
        <taxon>Ecdysozoa</taxon>
        <taxon>Arthropoda</taxon>
        <taxon>Crustacea</taxon>
        <taxon>Multicrustacea</taxon>
        <taxon>Malacostraca</taxon>
        <taxon>Eumalacostraca</taxon>
        <taxon>Eucarida</taxon>
        <taxon>Euphausiacea</taxon>
        <taxon>Euphausiidae</taxon>
        <taxon>Meganyctiphanes</taxon>
    </lineage>
</organism>
<feature type="non-terminal residue" evidence="1">
    <location>
        <position position="106"/>
    </location>
</feature>
<dbReference type="AlphaFoldDB" id="A0AAV2RNN5"/>
<protein>
    <submittedName>
        <fullName evidence="1">Uncharacterized protein</fullName>
    </submittedName>
</protein>
<dbReference type="EMBL" id="CAXKWB010029115">
    <property type="protein sequence ID" value="CAL4135149.1"/>
    <property type="molecule type" value="Genomic_DNA"/>
</dbReference>
<proteinExistence type="predicted"/>
<accession>A0AAV2RNN5</accession>
<comment type="caution">
    <text evidence="1">The sequence shown here is derived from an EMBL/GenBank/DDBJ whole genome shotgun (WGS) entry which is preliminary data.</text>
</comment>
<dbReference type="PANTHER" id="PTHR10166">
    <property type="entry name" value="VOLTAGE-DEPENDENT CALCIUM CHANNEL SUBUNIT ALPHA-2/DELTA-RELATED"/>
    <property type="match status" value="1"/>
</dbReference>
<keyword evidence="2" id="KW-1185">Reference proteome</keyword>
<reference evidence="1 2" key="1">
    <citation type="submission" date="2024-05" db="EMBL/GenBank/DDBJ databases">
        <authorList>
            <person name="Wallberg A."/>
        </authorList>
    </citation>
    <scope>NUCLEOTIDE SEQUENCE [LARGE SCALE GENOMIC DNA]</scope>
</reference>
<evidence type="ECO:0000313" key="2">
    <source>
        <dbReference type="Proteomes" id="UP001497623"/>
    </source>
</evidence>
<dbReference type="PANTHER" id="PTHR10166:SF37">
    <property type="entry name" value="STOLID, ISOFORM H"/>
    <property type="match status" value="1"/>
</dbReference>
<dbReference type="Proteomes" id="UP001497623">
    <property type="component" value="Unassembled WGS sequence"/>
</dbReference>
<dbReference type="Gene3D" id="3.30.450.20">
    <property type="entry name" value="PAS domain"/>
    <property type="match status" value="1"/>
</dbReference>
<dbReference type="InterPro" id="IPR051173">
    <property type="entry name" value="Ca_channel_alpha-2/delta"/>
</dbReference>
<evidence type="ECO:0000313" key="1">
    <source>
        <dbReference type="EMBL" id="CAL4135149.1"/>
    </source>
</evidence>
<sequence length="106" mass="12110">VRVANLLGVAGVDVPIEEIQKLVPPYKLGVNGYSFMVNNNGYILYHTDLRPLFQDILNPNYNSVDLSKVELNNGFNTTKLKQLRKDMIDQKHQETVLNVKIHLDDM</sequence>